<feature type="signal peptide" evidence="1">
    <location>
        <begin position="1"/>
        <end position="23"/>
    </location>
</feature>
<comment type="caution">
    <text evidence="2">The sequence shown here is derived from an EMBL/GenBank/DDBJ whole genome shotgun (WGS) entry which is preliminary data.</text>
</comment>
<proteinExistence type="predicted"/>
<evidence type="ECO:0000313" key="3">
    <source>
        <dbReference type="Proteomes" id="UP001059893"/>
    </source>
</evidence>
<organism evidence="2 3">
    <name type="scientific">Pyricularia grisea</name>
    <name type="common">Crabgrass-specific blast fungus</name>
    <name type="synonym">Magnaporthe grisea</name>
    <dbReference type="NCBI Taxonomy" id="148305"/>
    <lineage>
        <taxon>Eukaryota</taxon>
        <taxon>Fungi</taxon>
        <taxon>Dikarya</taxon>
        <taxon>Ascomycota</taxon>
        <taxon>Pezizomycotina</taxon>
        <taxon>Sordariomycetes</taxon>
        <taxon>Sordariomycetidae</taxon>
        <taxon>Magnaporthales</taxon>
        <taxon>Pyriculariaceae</taxon>
        <taxon>Pyricularia</taxon>
    </lineage>
</organism>
<sequence>MEHKHLMELWFFLGVALEILVTAEIWNSKVSWTPILYITNDPYAKEPSIYENSPPGNFPRTQSTSTYSLPLRTDYADSNHSWASLGNPQGADSHWILIPLEHILLGFLCIYMEGARLLSRSYMRTTGSSSGSMATLQVRPVTWDLDTSLGSATLDPQNKFTDHGLQSPECTPNGKDGLLPSWKSYQKETEPISHLSGSLNALRAYGSGLHKMNRVFQNSVD</sequence>
<keyword evidence="3" id="KW-1185">Reference proteome</keyword>
<protein>
    <submittedName>
        <fullName evidence="2">Uncharacterized protein</fullName>
    </submittedName>
</protein>
<dbReference type="EMBL" id="JABSND010000104">
    <property type="protein sequence ID" value="KAI6297772.1"/>
    <property type="molecule type" value="Genomic_DNA"/>
</dbReference>
<evidence type="ECO:0000313" key="2">
    <source>
        <dbReference type="EMBL" id="KAI6297772.1"/>
    </source>
</evidence>
<accession>A0ABQ8NIR6</accession>
<gene>
    <name evidence="2" type="ORF">MCOR33_005944</name>
</gene>
<dbReference type="Proteomes" id="UP001059893">
    <property type="component" value="Unassembled WGS sequence"/>
</dbReference>
<evidence type="ECO:0000256" key="1">
    <source>
        <dbReference type="SAM" id="SignalP"/>
    </source>
</evidence>
<reference evidence="2" key="1">
    <citation type="submission" date="2021-01" db="EMBL/GenBank/DDBJ databases">
        <title>Deciphering the adaptive evolutionary patterns associated with biogeogrpahic diversity in the finger millet blast pathogen Magnaporthe oryzae in Eastern Africa.</title>
        <authorList>
            <person name="Onyema G."/>
            <person name="Shittu T.A."/>
            <person name="Dodsworth S."/>
            <person name="Devilliers S."/>
            <person name="Muthumeenakshi S."/>
            <person name="Sreenivasaprasad S."/>
        </authorList>
    </citation>
    <scope>NUCLEOTIDE SEQUENCE</scope>
    <source>
        <strain evidence="2">D15/s37</strain>
    </source>
</reference>
<feature type="chain" id="PRO_5045631928" evidence="1">
    <location>
        <begin position="24"/>
        <end position="221"/>
    </location>
</feature>
<keyword evidence="1" id="KW-0732">Signal</keyword>
<name>A0ABQ8NIR6_PYRGI</name>